<keyword evidence="11" id="KW-1185">Reference proteome</keyword>
<keyword evidence="4 7" id="KW-0518">Myosin</keyword>
<feature type="region of interest" description="Actin-binding" evidence="7">
    <location>
        <begin position="654"/>
        <end position="676"/>
    </location>
</feature>
<dbReference type="PANTHER" id="PTHR13140">
    <property type="entry name" value="MYOSIN"/>
    <property type="match status" value="1"/>
</dbReference>
<dbReference type="OMA" id="ADIEYSC"/>
<dbReference type="PANTHER" id="PTHR13140:SF270">
    <property type="entry name" value="MYOSIN-12"/>
    <property type="match status" value="1"/>
</dbReference>
<sequence>MATKQQSTVAKADAPHEKYFRYHSAVIPVGLGTDRQQALRCWTSKSPAVAANPSLLFSLCVIRPGSTSEKYVLEQLDPPSKEMFEVDPDAVLNANSEEDELAASDIGLLSHKNVACVLSMLKTRYLAAKMYTMADPLLVAINPFQDLGNATKEWIDYYRNAPSTAQTEPHVFRVARQALANLEDYNKSQTIIVSGESGAGKTEATKQVMRYFAAASKGNNRIQEAIMAGNPLLEAFGNAKTIRNNNSSRFGRFMQLSLSSESGIQYGAITNFLLEKVRLVSQEPGERSFHVLYQLLKGADDEMRQRLHLRPIDQYTFLTARSGGCFDIEGVDDRSDFQELRESFVSMGLPSEDESTVFSILSGVLLIGNTKVASLEKQGMPDAAHVTGESLAVLKESASLLFVDPDKLAQNILRKQTKVGNQLLEGPRTYREADMMIKSVAKHVYDQLFAWLVRFLNKTIAPPGGFGVYMGMLDIFGFEVFEHNSLEQLLINITNEHLQKHFIDVIFETETKLYKSEGIPTEALVWTDNAEIMDTLCGPRDSVFAIIEDICLGLRASDEALCGMIVRKLGGKGVVLPSRRDQRIKFVVRHTIADIEYSCDGFLEKNQDILKKELVDVLKASSNRVMAEMFEGIVVEAGKIGRGSLIASQFLRSLNSMIGLIRQTEPHFIRCLKPNETKRPLEWEGPKVLNQLFSLSILEALQLRQIGYSYRRPFAEFVKRFRWLELGAANSNADRKEVALQMLQASGLPEDEWALGKTMVFLKAEAARALERMQTEKMMSLRPIVEFVEAAYRRISLKRNLEAVLPALIRAEAHCRRQATLVEYGALDLPPGFTEALLQGIDYTQQQKEQRERERQEREQMANERLGHRKLTKEKKFAMQVLQMYKSWDSMRGLETKHEGFFPSELDYLKEKQKRPAIESRIKEKSFSHVTRQQSFQDPGVSYHLWRNVAALYQAPLSDNRLQNICTCLRDDMDRVYGHFWQVIVNRTEAFGLATAHAKTKRHLIDQHGVYRDGRKLELMKKQQRSLISTAGERTFLRYKDSRDWTGFAERLQSYLFGRYADSHGGSWNVLVQEGSFVSTRLWVKHNRFFRVEIDENEFNGNTEQNKCITIVCFEACTTAS</sequence>
<dbReference type="PRINTS" id="PR00193">
    <property type="entry name" value="MYOSINHEAVY"/>
</dbReference>
<dbReference type="GO" id="GO:0000146">
    <property type="term" value="F:microfilament motor activity"/>
    <property type="evidence" value="ECO:0007669"/>
    <property type="project" value="TreeGrafter"/>
</dbReference>
<dbReference type="SUPFAM" id="SSF52540">
    <property type="entry name" value="P-loop containing nucleoside triphosphate hydrolases"/>
    <property type="match status" value="1"/>
</dbReference>
<keyword evidence="5 7" id="KW-0505">Motor protein</keyword>
<gene>
    <name evidence="10" type="ORF">EMWEY_00052250</name>
</gene>
<name>U6M6F7_EIMMA</name>
<evidence type="ECO:0000256" key="4">
    <source>
        <dbReference type="ARBA" id="ARBA00023123"/>
    </source>
</evidence>
<organism evidence="10 11">
    <name type="scientific">Eimeria maxima</name>
    <name type="common">Coccidian parasite</name>
    <dbReference type="NCBI Taxonomy" id="5804"/>
    <lineage>
        <taxon>Eukaryota</taxon>
        <taxon>Sar</taxon>
        <taxon>Alveolata</taxon>
        <taxon>Apicomplexa</taxon>
        <taxon>Conoidasida</taxon>
        <taxon>Coccidia</taxon>
        <taxon>Eucoccidiorida</taxon>
        <taxon>Eimeriorina</taxon>
        <taxon>Eimeriidae</taxon>
        <taxon>Eimeria</taxon>
    </lineage>
</organism>
<dbReference type="Pfam" id="PF00063">
    <property type="entry name" value="Myosin_head"/>
    <property type="match status" value="1"/>
</dbReference>
<dbReference type="OrthoDB" id="346036at2759"/>
<evidence type="ECO:0000313" key="10">
    <source>
        <dbReference type="EMBL" id="CDJ58648.1"/>
    </source>
</evidence>
<keyword evidence="3 7" id="KW-0067">ATP-binding</keyword>
<accession>U6M6F7</accession>
<dbReference type="Gene3D" id="1.20.120.720">
    <property type="entry name" value="Myosin VI head, motor domain, U50 subdomain"/>
    <property type="match status" value="1"/>
</dbReference>
<dbReference type="PROSITE" id="PS51456">
    <property type="entry name" value="MYOSIN_MOTOR"/>
    <property type="match status" value="1"/>
</dbReference>
<dbReference type="GO" id="GO:0016459">
    <property type="term" value="C:myosin complex"/>
    <property type="evidence" value="ECO:0007669"/>
    <property type="project" value="UniProtKB-KW"/>
</dbReference>
<feature type="domain" description="Myosin motor" evidence="9">
    <location>
        <begin position="101"/>
        <end position="775"/>
    </location>
</feature>
<dbReference type="Gene3D" id="1.20.58.530">
    <property type="match status" value="1"/>
</dbReference>
<feature type="compositionally biased region" description="Basic and acidic residues" evidence="8">
    <location>
        <begin position="848"/>
        <end position="864"/>
    </location>
</feature>
<dbReference type="GO" id="GO:0016020">
    <property type="term" value="C:membrane"/>
    <property type="evidence" value="ECO:0007669"/>
    <property type="project" value="TreeGrafter"/>
</dbReference>
<evidence type="ECO:0000256" key="5">
    <source>
        <dbReference type="ARBA" id="ARBA00023175"/>
    </source>
</evidence>
<dbReference type="RefSeq" id="XP_013335296.1">
    <property type="nucleotide sequence ID" value="XM_013479842.1"/>
</dbReference>
<keyword evidence="6 7" id="KW-0009">Actin-binding</keyword>
<protein>
    <submittedName>
        <fullName evidence="10">Myosin A, putative</fullName>
    </submittedName>
</protein>
<dbReference type="GO" id="GO:0051015">
    <property type="term" value="F:actin filament binding"/>
    <property type="evidence" value="ECO:0007669"/>
    <property type="project" value="TreeGrafter"/>
</dbReference>
<dbReference type="GO" id="GO:0005737">
    <property type="term" value="C:cytoplasm"/>
    <property type="evidence" value="ECO:0007669"/>
    <property type="project" value="TreeGrafter"/>
</dbReference>
<dbReference type="GO" id="GO:0007015">
    <property type="term" value="P:actin filament organization"/>
    <property type="evidence" value="ECO:0007669"/>
    <property type="project" value="TreeGrafter"/>
</dbReference>
<keyword evidence="2 7" id="KW-0547">Nucleotide-binding</keyword>
<dbReference type="Gene3D" id="1.10.10.820">
    <property type="match status" value="1"/>
</dbReference>
<dbReference type="GeneID" id="25339211"/>
<feature type="binding site" evidence="7">
    <location>
        <begin position="195"/>
        <end position="202"/>
    </location>
    <ligand>
        <name>ATP</name>
        <dbReference type="ChEBI" id="CHEBI:30616"/>
    </ligand>
</feature>
<evidence type="ECO:0000256" key="1">
    <source>
        <dbReference type="ARBA" id="ARBA00008314"/>
    </source>
</evidence>
<dbReference type="InterPro" id="IPR001609">
    <property type="entry name" value="Myosin_head_motor_dom-like"/>
</dbReference>
<dbReference type="EMBL" id="HG719762">
    <property type="protein sequence ID" value="CDJ58648.1"/>
    <property type="molecule type" value="Genomic_DNA"/>
</dbReference>
<dbReference type="FunFam" id="1.10.10.820:FF:000001">
    <property type="entry name" value="Myosin heavy chain"/>
    <property type="match status" value="1"/>
</dbReference>
<dbReference type="Gene3D" id="1.20.5.4820">
    <property type="match status" value="1"/>
</dbReference>
<feature type="region of interest" description="Disordered" evidence="8">
    <location>
        <begin position="845"/>
        <end position="864"/>
    </location>
</feature>
<reference evidence="10" key="1">
    <citation type="submission" date="2013-10" db="EMBL/GenBank/DDBJ databases">
        <title>Genomic analysis of the causative agents of coccidiosis in chickens.</title>
        <authorList>
            <person name="Reid A.J."/>
            <person name="Blake D."/>
            <person name="Billington K."/>
            <person name="Browne H."/>
            <person name="Dunn M."/>
            <person name="Hung S."/>
            <person name="Kawahara F."/>
            <person name="Miranda-Saavedra D."/>
            <person name="Mourier T."/>
            <person name="Nagra H."/>
            <person name="Otto T.D."/>
            <person name="Rawlings N."/>
            <person name="Sanchez A."/>
            <person name="Sanders M."/>
            <person name="Subramaniam C."/>
            <person name="Tay Y."/>
            <person name="Dear P."/>
            <person name="Doerig C."/>
            <person name="Gruber A."/>
            <person name="Parkinson J."/>
            <person name="Shirley M."/>
            <person name="Wan K.L."/>
            <person name="Berriman M."/>
            <person name="Tomley F."/>
            <person name="Pain A."/>
        </authorList>
    </citation>
    <scope>NUCLEOTIDE SEQUENCE [LARGE SCALE GENOMIC DNA]</scope>
    <source>
        <strain evidence="10">Weybridge</strain>
    </source>
</reference>
<evidence type="ECO:0000259" key="9">
    <source>
        <dbReference type="PROSITE" id="PS51456"/>
    </source>
</evidence>
<evidence type="ECO:0000256" key="7">
    <source>
        <dbReference type="PROSITE-ProRule" id="PRU00782"/>
    </source>
</evidence>
<evidence type="ECO:0000256" key="8">
    <source>
        <dbReference type="SAM" id="MobiDB-lite"/>
    </source>
</evidence>
<dbReference type="InterPro" id="IPR027417">
    <property type="entry name" value="P-loop_NTPase"/>
</dbReference>
<reference evidence="10" key="2">
    <citation type="submission" date="2013-10" db="EMBL/GenBank/DDBJ databases">
        <authorList>
            <person name="Aslett M."/>
        </authorList>
    </citation>
    <scope>NUCLEOTIDE SEQUENCE [LARGE SCALE GENOMIC DNA]</scope>
    <source>
        <strain evidence="10">Weybridge</strain>
    </source>
</reference>
<dbReference type="GO" id="GO:0005524">
    <property type="term" value="F:ATP binding"/>
    <property type="evidence" value="ECO:0007669"/>
    <property type="project" value="UniProtKB-UniRule"/>
</dbReference>
<dbReference type="AlphaFoldDB" id="U6M6F7"/>
<dbReference type="Proteomes" id="UP000030763">
    <property type="component" value="Unassembled WGS sequence"/>
</dbReference>
<evidence type="ECO:0000313" key="11">
    <source>
        <dbReference type="Proteomes" id="UP000030763"/>
    </source>
</evidence>
<dbReference type="Gene3D" id="3.40.850.10">
    <property type="entry name" value="Kinesin motor domain"/>
    <property type="match status" value="1"/>
</dbReference>
<evidence type="ECO:0000256" key="6">
    <source>
        <dbReference type="ARBA" id="ARBA00023203"/>
    </source>
</evidence>
<dbReference type="VEuPathDB" id="ToxoDB:EMWEY_00052250"/>
<comment type="similarity">
    <text evidence="1 7">Belongs to the TRAFAC class myosin-kinesin ATPase superfamily. Myosin family.</text>
</comment>
<proteinExistence type="inferred from homology"/>
<dbReference type="SMART" id="SM00242">
    <property type="entry name" value="MYSc"/>
    <property type="match status" value="1"/>
</dbReference>
<evidence type="ECO:0000256" key="3">
    <source>
        <dbReference type="ARBA" id="ARBA00022840"/>
    </source>
</evidence>
<evidence type="ECO:0000256" key="2">
    <source>
        <dbReference type="ARBA" id="ARBA00022741"/>
    </source>
</evidence>
<dbReference type="InterPro" id="IPR036044">
    <property type="entry name" value="MYSc_Myo14"/>
</dbReference>
<dbReference type="CDD" id="cd14876">
    <property type="entry name" value="MYSc_Myo14"/>
    <property type="match status" value="1"/>
</dbReference>
<dbReference type="InterPro" id="IPR036961">
    <property type="entry name" value="Kinesin_motor_dom_sf"/>
</dbReference>